<dbReference type="InterPro" id="IPR045865">
    <property type="entry name" value="ACT-like_dom_sf"/>
</dbReference>
<evidence type="ECO:0000313" key="13">
    <source>
        <dbReference type="Proteomes" id="UP000198822"/>
    </source>
</evidence>
<sequence length="351" mass="36955">MRIVGTGLLGSSIGMGLTRLGVDVTLADVSPTAVRLAADYGAGRPAGIGDAPALVVVAVPPDVTADVVARELDTHRDAVVIDVASVKAPILADLRAAGADVSRYLGTHPMAGRERSGALAGRADLFVGRPWVIADHDAISYVQGSVVDDLILDLGAIPIEMDPTEHDRSVATVSHVPQLVSTLMGARLQEAADEALRLAGQGVRDVTRVAGSDPGLWVQILSANAPAVAEQLRALRADLDRIVDALDDVDREGARRTLADVLADGRAGVERLPGKHGQRSRFTRIAVRVDDRPGQLARLLTDIGDANVNMEDVRLEHAEGAQFGVAEILIAPETEQRLLEALDARGWAVVS</sequence>
<gene>
    <name evidence="12" type="ORF">SAMN04489720_0397</name>
</gene>
<dbReference type="PROSITE" id="PS51671">
    <property type="entry name" value="ACT"/>
    <property type="match status" value="1"/>
</dbReference>
<dbReference type="Gene3D" id="3.40.50.720">
    <property type="entry name" value="NAD(P)-binding Rossmann-like Domain"/>
    <property type="match status" value="1"/>
</dbReference>
<comment type="pathway">
    <text evidence="1">Amino-acid biosynthesis; L-tyrosine biosynthesis; (4-hydroxyphenyl)pyruvate from prephenate (NAD(+) route): step 1/1.</text>
</comment>
<dbReference type="InterPro" id="IPR008927">
    <property type="entry name" value="6-PGluconate_DH-like_C_sf"/>
</dbReference>
<dbReference type="EC" id="1.3.1.12" evidence="3"/>
<name>A0A1G8AI94_9MICO</name>
<dbReference type="PANTHER" id="PTHR21363:SF0">
    <property type="entry name" value="PREPHENATE DEHYDROGENASE [NADP(+)]"/>
    <property type="match status" value="1"/>
</dbReference>
<evidence type="ECO:0000256" key="9">
    <source>
        <dbReference type="ARBA" id="ARBA00049260"/>
    </source>
</evidence>
<dbReference type="InterPro" id="IPR036291">
    <property type="entry name" value="NAD(P)-bd_dom_sf"/>
</dbReference>
<evidence type="ECO:0000256" key="1">
    <source>
        <dbReference type="ARBA" id="ARBA00005067"/>
    </source>
</evidence>
<dbReference type="AlphaFoldDB" id="A0A1G8AI94"/>
<dbReference type="NCBIfam" id="NF005111">
    <property type="entry name" value="PRK06545.2-3"/>
    <property type="match status" value="1"/>
</dbReference>
<dbReference type="SUPFAM" id="SSF51735">
    <property type="entry name" value="NAD(P)-binding Rossmann-fold domains"/>
    <property type="match status" value="1"/>
</dbReference>
<evidence type="ECO:0000259" key="10">
    <source>
        <dbReference type="PROSITE" id="PS51176"/>
    </source>
</evidence>
<evidence type="ECO:0000313" key="12">
    <source>
        <dbReference type="EMBL" id="SDH20692.1"/>
    </source>
</evidence>
<dbReference type="InterPro" id="IPR050812">
    <property type="entry name" value="Preph/Arog_dehydrog"/>
</dbReference>
<evidence type="ECO:0000256" key="2">
    <source>
        <dbReference type="ARBA" id="ARBA00007964"/>
    </source>
</evidence>
<organism evidence="12 13">
    <name type="scientific">Agrococcus jejuensis</name>
    <dbReference type="NCBI Taxonomy" id="399736"/>
    <lineage>
        <taxon>Bacteria</taxon>
        <taxon>Bacillati</taxon>
        <taxon>Actinomycetota</taxon>
        <taxon>Actinomycetes</taxon>
        <taxon>Micrococcales</taxon>
        <taxon>Microbacteriaceae</taxon>
        <taxon>Agrococcus</taxon>
    </lineage>
</organism>
<dbReference type="GO" id="GO:0008977">
    <property type="term" value="F:prephenate dehydrogenase (NAD+) activity"/>
    <property type="evidence" value="ECO:0007669"/>
    <property type="project" value="UniProtKB-EC"/>
</dbReference>
<evidence type="ECO:0000256" key="7">
    <source>
        <dbReference type="ARBA" id="ARBA00023027"/>
    </source>
</evidence>
<dbReference type="Pfam" id="PF02153">
    <property type="entry name" value="PDH_N"/>
    <property type="match status" value="1"/>
</dbReference>
<evidence type="ECO:0000256" key="3">
    <source>
        <dbReference type="ARBA" id="ARBA00012068"/>
    </source>
</evidence>
<dbReference type="SUPFAM" id="SSF55021">
    <property type="entry name" value="ACT-like"/>
    <property type="match status" value="1"/>
</dbReference>
<dbReference type="GO" id="GO:0004665">
    <property type="term" value="F:prephenate dehydrogenase (NADP+) activity"/>
    <property type="evidence" value="ECO:0007669"/>
    <property type="project" value="InterPro"/>
</dbReference>
<evidence type="ECO:0000256" key="4">
    <source>
        <dbReference type="ARBA" id="ARBA00016891"/>
    </source>
</evidence>
<feature type="domain" description="Prephenate/arogenate dehydrogenase" evidence="10">
    <location>
        <begin position="1"/>
        <end position="276"/>
    </location>
</feature>
<dbReference type="PROSITE" id="PS51176">
    <property type="entry name" value="PDH_ADH"/>
    <property type="match status" value="1"/>
</dbReference>
<evidence type="ECO:0000256" key="5">
    <source>
        <dbReference type="ARBA" id="ARBA00022498"/>
    </source>
</evidence>
<keyword evidence="5" id="KW-0827">Tyrosine biosynthesis</keyword>
<keyword evidence="8" id="KW-0057">Aromatic amino acid biosynthesis</keyword>
<evidence type="ECO:0000259" key="11">
    <source>
        <dbReference type="PROSITE" id="PS51671"/>
    </source>
</evidence>
<keyword evidence="13" id="KW-1185">Reference proteome</keyword>
<dbReference type="InterPro" id="IPR046825">
    <property type="entry name" value="PDH_C"/>
</dbReference>
<reference evidence="13" key="1">
    <citation type="submission" date="2016-10" db="EMBL/GenBank/DDBJ databases">
        <authorList>
            <person name="Varghese N."/>
            <person name="Submissions S."/>
        </authorList>
    </citation>
    <scope>NUCLEOTIDE SEQUENCE [LARGE SCALE GENOMIC DNA]</scope>
    <source>
        <strain evidence="13">DSM 22002</strain>
    </source>
</reference>
<protein>
    <recommendedName>
        <fullName evidence="4">Prephenate dehydrogenase</fullName>
        <ecNumber evidence="3">1.3.1.12</ecNumber>
    </recommendedName>
</protein>
<comment type="similarity">
    <text evidence="2">Belongs to the prephenate/arogenate dehydrogenase family.</text>
</comment>
<dbReference type="NCBIfam" id="NF005112">
    <property type="entry name" value="PRK06545.2-4"/>
    <property type="match status" value="1"/>
</dbReference>
<dbReference type="STRING" id="399736.SAMN04489720_0397"/>
<evidence type="ECO:0000256" key="8">
    <source>
        <dbReference type="ARBA" id="ARBA00023141"/>
    </source>
</evidence>
<evidence type="ECO:0000256" key="6">
    <source>
        <dbReference type="ARBA" id="ARBA00023002"/>
    </source>
</evidence>
<dbReference type="Proteomes" id="UP000198822">
    <property type="component" value="Chromosome I"/>
</dbReference>
<dbReference type="GO" id="GO:0006571">
    <property type="term" value="P:tyrosine biosynthetic process"/>
    <property type="evidence" value="ECO:0007669"/>
    <property type="project" value="UniProtKB-UniPathway"/>
</dbReference>
<dbReference type="Gene3D" id="1.10.3660.10">
    <property type="entry name" value="6-phosphogluconate dehydrogenase C-terminal like domain"/>
    <property type="match status" value="1"/>
</dbReference>
<feature type="domain" description="ACT" evidence="11">
    <location>
        <begin position="284"/>
        <end position="351"/>
    </location>
</feature>
<dbReference type="GO" id="GO:0070403">
    <property type="term" value="F:NAD+ binding"/>
    <property type="evidence" value="ECO:0007669"/>
    <property type="project" value="InterPro"/>
</dbReference>
<dbReference type="InterPro" id="IPR002912">
    <property type="entry name" value="ACT_dom"/>
</dbReference>
<dbReference type="Pfam" id="PF20463">
    <property type="entry name" value="PDH_C"/>
    <property type="match status" value="1"/>
</dbReference>
<keyword evidence="7" id="KW-0520">NAD</keyword>
<keyword evidence="8" id="KW-0028">Amino-acid biosynthesis</keyword>
<dbReference type="InterPro" id="IPR046826">
    <property type="entry name" value="PDH_N"/>
</dbReference>
<accession>A0A1G8AI94</accession>
<dbReference type="PANTHER" id="PTHR21363">
    <property type="entry name" value="PREPHENATE DEHYDROGENASE"/>
    <property type="match status" value="1"/>
</dbReference>
<dbReference type="SUPFAM" id="SSF48179">
    <property type="entry name" value="6-phosphogluconate dehydrogenase C-terminal domain-like"/>
    <property type="match status" value="1"/>
</dbReference>
<proteinExistence type="inferred from homology"/>
<dbReference type="InterPro" id="IPR003099">
    <property type="entry name" value="Prephen_DH"/>
</dbReference>
<keyword evidence="6" id="KW-0560">Oxidoreductase</keyword>
<dbReference type="EMBL" id="LT629695">
    <property type="protein sequence ID" value="SDH20692.1"/>
    <property type="molecule type" value="Genomic_DNA"/>
</dbReference>
<dbReference type="UniPathway" id="UPA00122">
    <property type="reaction ID" value="UER00961"/>
</dbReference>
<comment type="catalytic activity">
    <reaction evidence="9">
        <text>prephenate + NAD(+) = 3-(4-hydroxyphenyl)pyruvate + CO2 + NADH</text>
        <dbReference type="Rhea" id="RHEA:13869"/>
        <dbReference type="ChEBI" id="CHEBI:16526"/>
        <dbReference type="ChEBI" id="CHEBI:29934"/>
        <dbReference type="ChEBI" id="CHEBI:36242"/>
        <dbReference type="ChEBI" id="CHEBI:57540"/>
        <dbReference type="ChEBI" id="CHEBI:57945"/>
        <dbReference type="EC" id="1.3.1.12"/>
    </reaction>
</comment>